<dbReference type="InterPro" id="IPR051601">
    <property type="entry name" value="Serine_prot/Carboxylest_S33"/>
</dbReference>
<dbReference type="InterPro" id="IPR029058">
    <property type="entry name" value="AB_hydrolase_fold"/>
</dbReference>
<evidence type="ECO:0000259" key="6">
    <source>
        <dbReference type="Pfam" id="PF00561"/>
    </source>
</evidence>
<evidence type="ECO:0000313" key="7">
    <source>
        <dbReference type="EMBL" id="PRC93789.1"/>
    </source>
</evidence>
<feature type="compositionally biased region" description="Polar residues" evidence="4">
    <location>
        <begin position="495"/>
        <end position="505"/>
    </location>
</feature>
<organism evidence="7 8">
    <name type="scientific">Solimicrobium silvestre</name>
    <dbReference type="NCBI Taxonomy" id="2099400"/>
    <lineage>
        <taxon>Bacteria</taxon>
        <taxon>Pseudomonadati</taxon>
        <taxon>Pseudomonadota</taxon>
        <taxon>Betaproteobacteria</taxon>
        <taxon>Burkholderiales</taxon>
        <taxon>Oxalobacteraceae</taxon>
        <taxon>Solimicrobium</taxon>
    </lineage>
</organism>
<dbReference type="SUPFAM" id="SSF53474">
    <property type="entry name" value="alpha/beta-Hydrolases"/>
    <property type="match status" value="1"/>
</dbReference>
<comment type="caution">
    <text evidence="7">The sequence shown here is derived from an EMBL/GenBank/DDBJ whole genome shotgun (WGS) entry which is preliminary data.</text>
</comment>
<evidence type="ECO:0000256" key="3">
    <source>
        <dbReference type="ARBA" id="ARBA00022801"/>
    </source>
</evidence>
<dbReference type="Pfam" id="PF00561">
    <property type="entry name" value="Abhydrolase_1"/>
    <property type="match status" value="1"/>
</dbReference>
<evidence type="ECO:0000256" key="1">
    <source>
        <dbReference type="ARBA" id="ARBA00010088"/>
    </source>
</evidence>
<feature type="domain" description="AB hydrolase-1" evidence="6">
    <location>
        <begin position="80"/>
        <end position="435"/>
    </location>
</feature>
<dbReference type="InterPro" id="IPR002410">
    <property type="entry name" value="Peptidase_S33"/>
</dbReference>
<feature type="chain" id="PRO_5015504155" evidence="5">
    <location>
        <begin position="28"/>
        <end position="505"/>
    </location>
</feature>
<dbReference type="Gene3D" id="3.40.50.1820">
    <property type="entry name" value="alpha/beta hydrolase"/>
    <property type="match status" value="1"/>
</dbReference>
<evidence type="ECO:0000256" key="2">
    <source>
        <dbReference type="ARBA" id="ARBA00022729"/>
    </source>
</evidence>
<evidence type="ECO:0000256" key="4">
    <source>
        <dbReference type="SAM" id="MobiDB-lite"/>
    </source>
</evidence>
<evidence type="ECO:0000313" key="8">
    <source>
        <dbReference type="Proteomes" id="UP000237839"/>
    </source>
</evidence>
<dbReference type="Proteomes" id="UP000237839">
    <property type="component" value="Unassembled WGS sequence"/>
</dbReference>
<comment type="similarity">
    <text evidence="1">Belongs to the peptidase S33 family.</text>
</comment>
<reference evidence="7 8" key="1">
    <citation type="submission" date="2018-02" db="EMBL/GenBank/DDBJ databases">
        <title>Solimicrobium silvestre gen. nov., sp. nov., isolated from alpine forest soil.</title>
        <authorList>
            <person name="Margesin R."/>
            <person name="Albuquerque L."/>
            <person name="Zhang D.-C."/>
            <person name="Froufe H.J.C."/>
            <person name="Severino R."/>
            <person name="Roxo I."/>
            <person name="Egas C."/>
            <person name="Da Costa M.S."/>
        </authorList>
    </citation>
    <scope>NUCLEOTIDE SEQUENCE [LARGE SCALE GENOMIC DNA]</scope>
    <source>
        <strain evidence="7 8">S20-91</strain>
    </source>
</reference>
<proteinExistence type="inferred from homology"/>
<keyword evidence="3 7" id="KW-0378">Hydrolase</keyword>
<feature type="signal peptide" evidence="5">
    <location>
        <begin position="1"/>
        <end position="27"/>
    </location>
</feature>
<keyword evidence="2 5" id="KW-0732">Signal</keyword>
<gene>
    <name evidence="7" type="ORF">S2091_1398</name>
</gene>
<dbReference type="RefSeq" id="WP_165794936.1">
    <property type="nucleotide sequence ID" value="NZ_PUGF01000005.1"/>
</dbReference>
<dbReference type="PANTHER" id="PTHR43248:SF29">
    <property type="entry name" value="TRIPEPTIDYL AMINOPEPTIDASE"/>
    <property type="match status" value="1"/>
</dbReference>
<dbReference type="PRINTS" id="PR00793">
    <property type="entry name" value="PROAMNOPTASE"/>
</dbReference>
<dbReference type="GO" id="GO:0008233">
    <property type="term" value="F:peptidase activity"/>
    <property type="evidence" value="ECO:0007669"/>
    <property type="project" value="InterPro"/>
</dbReference>
<dbReference type="InterPro" id="IPR000073">
    <property type="entry name" value="AB_hydrolase_1"/>
</dbReference>
<dbReference type="PANTHER" id="PTHR43248">
    <property type="entry name" value="2-SUCCINYL-6-HYDROXY-2,4-CYCLOHEXADIENE-1-CARBOXYLATE SYNTHASE"/>
    <property type="match status" value="1"/>
</dbReference>
<dbReference type="GO" id="GO:0006508">
    <property type="term" value="P:proteolysis"/>
    <property type="evidence" value="ECO:0007669"/>
    <property type="project" value="InterPro"/>
</dbReference>
<name>A0A2S9H1D2_9BURK</name>
<evidence type="ECO:0000256" key="5">
    <source>
        <dbReference type="SAM" id="SignalP"/>
    </source>
</evidence>
<dbReference type="EMBL" id="PUGF01000005">
    <property type="protein sequence ID" value="PRC93789.1"/>
    <property type="molecule type" value="Genomic_DNA"/>
</dbReference>
<dbReference type="AlphaFoldDB" id="A0A2S9H1D2"/>
<sequence>MNTVMMWKRLGCMLFLWAAASCISAHASDLLKPCRVDGFAQQVQCGQIQRPLNPDEPNGKQISLHFIVLTAQDKSKAPDPIFLLAGGPGQSAINVASWMKAMFEKLQRRRDLVFVDQRGTGKSAPLICPESSDLKGIGEADHEVQEALKCKTQLEKLPYGDLRFFTTSIAMQDLDAVRAALNYPQINLIGISYGTRAALEYARQFPTKVRRSVLDGVVQPDQMLADDDLQKSLDNLFKDCAQDVRCQKAYSTLPQDWKKLLAGLPQKAQLTHPRLGTQISATITRDDVLGWVTAIIYSPVNSAGLPSAITQAGKGNFNPMLALSGTGNLPNPGSIAYGMHFSVVCAEEYEHQLQATKPSANNDFGDLHNQMYLKVCQQWPRGKVPEGFYTTPVSATPVLLLSGGIDPVTPPWHADRVAKALGPMARHIVLERSGHGMLQQTCLSDVATKFINAKTDQDAQNVDASCVKQIPRPSVWIAPVAPSNSTESAEPVKPSTKTTSSEAQP</sequence>
<feature type="region of interest" description="Disordered" evidence="4">
    <location>
        <begin position="478"/>
        <end position="505"/>
    </location>
</feature>
<keyword evidence="8" id="KW-1185">Reference proteome</keyword>
<accession>A0A2S9H1D2</accession>
<protein>
    <submittedName>
        <fullName evidence="7">Alpha/beta hydrolase fold</fullName>
    </submittedName>
</protein>